<evidence type="ECO:0000313" key="2">
    <source>
        <dbReference type="Proteomes" id="UP001500729"/>
    </source>
</evidence>
<evidence type="ECO:0000313" key="1">
    <source>
        <dbReference type="EMBL" id="GAA0542784.1"/>
    </source>
</evidence>
<evidence type="ECO:0008006" key="3">
    <source>
        <dbReference type="Google" id="ProtNLM"/>
    </source>
</evidence>
<protein>
    <recommendedName>
        <fullName evidence="3">Peptide chain release factor 1</fullName>
    </recommendedName>
</protein>
<dbReference type="InterPro" id="IPR040701">
    <property type="entry name" value="Bact_RF_family2"/>
</dbReference>
<keyword evidence="2" id="KW-1185">Reference proteome</keyword>
<dbReference type="EMBL" id="BAAAGS010000035">
    <property type="protein sequence ID" value="GAA0542784.1"/>
    <property type="molecule type" value="Genomic_DNA"/>
</dbReference>
<dbReference type="Proteomes" id="UP001500729">
    <property type="component" value="Unassembled WGS sequence"/>
</dbReference>
<comment type="caution">
    <text evidence="1">The sequence shown here is derived from an EMBL/GenBank/DDBJ whole genome shotgun (WGS) entry which is preliminary data.</text>
</comment>
<reference evidence="1 2" key="1">
    <citation type="journal article" date="2019" name="Int. J. Syst. Evol. Microbiol.">
        <title>The Global Catalogue of Microorganisms (GCM) 10K type strain sequencing project: providing services to taxonomists for standard genome sequencing and annotation.</title>
        <authorList>
            <consortium name="The Broad Institute Genomics Platform"/>
            <consortium name="The Broad Institute Genome Sequencing Center for Infectious Disease"/>
            <person name="Wu L."/>
            <person name="Ma J."/>
        </authorList>
    </citation>
    <scope>NUCLEOTIDE SEQUENCE [LARGE SCALE GENOMIC DNA]</scope>
    <source>
        <strain evidence="1 2">JCM 10303</strain>
    </source>
</reference>
<proteinExistence type="predicted"/>
<organism evidence="1 2">
    <name type="scientific">Saccharopolyspora erythraea</name>
    <name type="common">Streptomyces erythraeus</name>
    <dbReference type="NCBI Taxonomy" id="1836"/>
    <lineage>
        <taxon>Bacteria</taxon>
        <taxon>Bacillati</taxon>
        <taxon>Actinomycetota</taxon>
        <taxon>Actinomycetes</taxon>
        <taxon>Pseudonocardiales</taxon>
        <taxon>Pseudonocardiaceae</taxon>
        <taxon>Saccharopolyspora</taxon>
    </lineage>
</organism>
<name>A0ABN1DGG3_SACER</name>
<dbReference type="Pfam" id="PF18844">
    <property type="entry name" value="baeRF_family2"/>
    <property type="match status" value="1"/>
</dbReference>
<dbReference type="RefSeq" id="WP_009946651.1">
    <property type="nucleotide sequence ID" value="NZ_BAAAGS010000035.1"/>
</dbReference>
<accession>A0ABN1DGG3</accession>
<gene>
    <name evidence="1" type="ORF">GCM10009533_47220</name>
</gene>
<sequence length="374" mass="40523">MKLAFLQEIYRSPGPFATVYLDTSADAEDAGKAVELRWRAARDELAGRGVDEAVLSSLEERVGQHRQETGRRAQVLVADRTGVVFTGEMPGLPSELASDEHVSYGPLPHLMPYLQAREPRLPHVVAVVDHVGADLTVVPAEGEMSTRTVEGEDHPVHKTHSAPEELQKHFQQSSEETWKHNAVKSADEITKAAEKISAEALVLAGEVQQRKLVRERLGKGVQEIVVETDAGARDRKAAVEPLEAKIDEAVGSAVSARVDEVVGLFEQERGRHSRAVEGWEPTVEALQREQVQVLLWSKSAHDVTDLSTGPRASQVALDERPLRDMGVEEITTAPASAALVRAVAGVDAELVVVEPGSVELTDGIGAVLRYPLAS</sequence>